<evidence type="ECO:0000313" key="3">
    <source>
        <dbReference type="Proteomes" id="UP000289340"/>
    </source>
</evidence>
<proteinExistence type="predicted"/>
<feature type="domain" description="NET2A-D/KIP1-like C-terminal" evidence="1">
    <location>
        <begin position="59"/>
        <end position="91"/>
    </location>
</feature>
<sequence length="91" mass="10679">MEDLGELTLVQLAPLEQHDIEEFLKVEELECTTLAIEEKLWMSIDELLEENLDFWTKFKITMALKASAEDDDFKFTSYQAAKFQDEVLNMK</sequence>
<dbReference type="EMBL" id="QZWG01000018">
    <property type="protein sequence ID" value="RZB52098.1"/>
    <property type="molecule type" value="Genomic_DNA"/>
</dbReference>
<evidence type="ECO:0000259" key="1">
    <source>
        <dbReference type="Pfam" id="PF24918"/>
    </source>
</evidence>
<dbReference type="PANTHER" id="PTHR31631">
    <property type="entry name" value="PROTEIN NETWORKED 2D"/>
    <property type="match status" value="1"/>
</dbReference>
<dbReference type="Pfam" id="PF24918">
    <property type="entry name" value="NET2A_C"/>
    <property type="match status" value="1"/>
</dbReference>
<dbReference type="PANTHER" id="PTHR31631:SF0">
    <property type="entry name" value="PROTEIN NETWORKED 2D"/>
    <property type="match status" value="1"/>
</dbReference>
<dbReference type="InterPro" id="IPR056889">
    <property type="entry name" value="NET2A-D/KIP1-like_C"/>
</dbReference>
<evidence type="ECO:0000313" key="2">
    <source>
        <dbReference type="EMBL" id="RZB52098.1"/>
    </source>
</evidence>
<accession>A0A445FT63</accession>
<keyword evidence="3" id="KW-1185">Reference proteome</keyword>
<organism evidence="2 3">
    <name type="scientific">Glycine soja</name>
    <name type="common">Wild soybean</name>
    <dbReference type="NCBI Taxonomy" id="3848"/>
    <lineage>
        <taxon>Eukaryota</taxon>
        <taxon>Viridiplantae</taxon>
        <taxon>Streptophyta</taxon>
        <taxon>Embryophyta</taxon>
        <taxon>Tracheophyta</taxon>
        <taxon>Spermatophyta</taxon>
        <taxon>Magnoliopsida</taxon>
        <taxon>eudicotyledons</taxon>
        <taxon>Gunneridae</taxon>
        <taxon>Pentapetalae</taxon>
        <taxon>rosids</taxon>
        <taxon>fabids</taxon>
        <taxon>Fabales</taxon>
        <taxon>Fabaceae</taxon>
        <taxon>Papilionoideae</taxon>
        <taxon>50 kb inversion clade</taxon>
        <taxon>NPAAA clade</taxon>
        <taxon>indigoferoid/millettioid clade</taxon>
        <taxon>Phaseoleae</taxon>
        <taxon>Glycine</taxon>
        <taxon>Glycine subgen. Soja</taxon>
    </lineage>
</organism>
<dbReference type="Proteomes" id="UP000289340">
    <property type="component" value="Chromosome 18"/>
</dbReference>
<dbReference type="AlphaFoldDB" id="A0A445FT63"/>
<gene>
    <name evidence="2" type="ORF">D0Y65_048500</name>
</gene>
<comment type="caution">
    <text evidence="2">The sequence shown here is derived from an EMBL/GenBank/DDBJ whole genome shotgun (WGS) entry which is preliminary data.</text>
</comment>
<protein>
    <recommendedName>
        <fullName evidence="1">NET2A-D/KIP1-like C-terminal domain-containing protein</fullName>
    </recommendedName>
</protein>
<name>A0A445FT63_GLYSO</name>
<reference evidence="2 3" key="1">
    <citation type="submission" date="2018-09" db="EMBL/GenBank/DDBJ databases">
        <title>A high-quality reference genome of wild soybean provides a powerful tool to mine soybean genomes.</title>
        <authorList>
            <person name="Xie M."/>
            <person name="Chung C.Y.L."/>
            <person name="Li M.-W."/>
            <person name="Wong F.-L."/>
            <person name="Chan T.-F."/>
            <person name="Lam H.-M."/>
        </authorList>
    </citation>
    <scope>NUCLEOTIDE SEQUENCE [LARGE SCALE GENOMIC DNA]</scope>
    <source>
        <strain evidence="3">cv. W05</strain>
        <tissue evidence="2">Hypocotyl of etiolated seedlings</tissue>
    </source>
</reference>